<evidence type="ECO:0000313" key="1">
    <source>
        <dbReference type="EMBL" id="KAJ2983092.1"/>
    </source>
</evidence>
<evidence type="ECO:0000313" key="2">
    <source>
        <dbReference type="Proteomes" id="UP001143910"/>
    </source>
</evidence>
<protein>
    <submittedName>
        <fullName evidence="1">Uncharacterized protein</fullName>
    </submittedName>
</protein>
<organism evidence="1 2">
    <name type="scientific">Zarea fungicola</name>
    <dbReference type="NCBI Taxonomy" id="93591"/>
    <lineage>
        <taxon>Eukaryota</taxon>
        <taxon>Fungi</taxon>
        <taxon>Dikarya</taxon>
        <taxon>Ascomycota</taxon>
        <taxon>Pezizomycotina</taxon>
        <taxon>Sordariomycetes</taxon>
        <taxon>Hypocreomycetidae</taxon>
        <taxon>Hypocreales</taxon>
        <taxon>Cordycipitaceae</taxon>
        <taxon>Zarea</taxon>
    </lineage>
</organism>
<gene>
    <name evidence="1" type="ORF">NQ176_g947</name>
</gene>
<sequence>MYSEPNKTPLSSFKALSFDVYATLIDWESGIYTALEPINARLPSGHSLKDSRQGLLELFSYYEGYLQNKHPGIKYAALLGMVYEEMSMHLCIPLSSDTAEEEKATFGGSVSRWPAFPDTVNALRTLAKSFKLLVLSNVDAESFAGTLHGPLENAHFDAVYTAEDIGSYKPNLRNFEYMIQHAEKDLGIKKHELLHTAQALWHDHIPAQKLGLKTCWIKRRGADAAFGGREEDFSDLHVSFRFLTLADLAKAVEDEFD</sequence>
<comment type="caution">
    <text evidence="1">The sequence shown here is derived from an EMBL/GenBank/DDBJ whole genome shotgun (WGS) entry which is preliminary data.</text>
</comment>
<keyword evidence="2" id="KW-1185">Reference proteome</keyword>
<name>A0ACC1NUR9_9HYPO</name>
<dbReference type="EMBL" id="JANJQO010000044">
    <property type="protein sequence ID" value="KAJ2983092.1"/>
    <property type="molecule type" value="Genomic_DNA"/>
</dbReference>
<proteinExistence type="predicted"/>
<accession>A0ACC1NUR9</accession>
<reference evidence="1" key="1">
    <citation type="submission" date="2022-08" db="EMBL/GenBank/DDBJ databases">
        <title>Genome Sequence of Lecanicillium fungicola.</title>
        <authorList>
            <person name="Buettner E."/>
        </authorList>
    </citation>
    <scope>NUCLEOTIDE SEQUENCE</scope>
    <source>
        <strain evidence="1">Babe33</strain>
    </source>
</reference>
<dbReference type="Proteomes" id="UP001143910">
    <property type="component" value="Unassembled WGS sequence"/>
</dbReference>